<comment type="similarity">
    <text evidence="1 10 11">Belongs to the HAM1 NTPase family.</text>
</comment>
<dbReference type="PANTHER" id="PTHR11067">
    <property type="entry name" value="INOSINE TRIPHOSPHATE PYROPHOSPHATASE/HAM1 PROTEIN"/>
    <property type="match status" value="1"/>
</dbReference>
<dbReference type="GO" id="GO:0000166">
    <property type="term" value="F:nucleotide binding"/>
    <property type="evidence" value="ECO:0007669"/>
    <property type="project" value="UniProtKB-KW"/>
</dbReference>
<evidence type="ECO:0000256" key="1">
    <source>
        <dbReference type="ARBA" id="ARBA00008023"/>
    </source>
</evidence>
<comment type="function">
    <text evidence="10">Pyrophosphatase that catalyzes the hydrolysis of nucleoside triphosphates to their monophosphate derivatives, with a high preference for the non-canonical purine nucleotides XTP (xanthosine triphosphate), dITP (deoxyinosine triphosphate) and ITP. Seems to function as a house-cleaning enzyme that removes non-canonical purine nucleotides from the nucleotide pool, thus preventing their incorporation into DNA/RNA and avoiding chromosomal lesions.</text>
</comment>
<dbReference type="PANTHER" id="PTHR11067:SF9">
    <property type="entry name" value="INOSINE TRIPHOSPHATE PYROPHOSPHATASE"/>
    <property type="match status" value="1"/>
</dbReference>
<dbReference type="NCBIfam" id="NF011397">
    <property type="entry name" value="PRK14822.1"/>
    <property type="match status" value="1"/>
</dbReference>
<protein>
    <recommendedName>
        <fullName evidence="10">dITP/XTP pyrophosphatase</fullName>
        <ecNumber evidence="10">3.6.1.66</ecNumber>
    </recommendedName>
    <alternativeName>
        <fullName evidence="10">Non-canonical purine NTP pyrophosphatase</fullName>
    </alternativeName>
    <alternativeName>
        <fullName evidence="10">Non-standard purine NTP pyrophosphatase</fullName>
    </alternativeName>
    <alternativeName>
        <fullName evidence="10">Nucleoside-triphosphate diphosphatase</fullName>
    </alternativeName>
    <alternativeName>
        <fullName evidence="10">Nucleoside-triphosphate pyrophosphatase</fullName>
        <shortName evidence="10">NTPase</shortName>
    </alternativeName>
</protein>
<feature type="active site" description="Proton acceptor" evidence="10">
    <location>
        <position position="74"/>
    </location>
</feature>
<dbReference type="Gene3D" id="3.90.950.10">
    <property type="match status" value="1"/>
</dbReference>
<reference evidence="12 13" key="1">
    <citation type="journal article" date="2014" name="Genome Announc.">
        <title>The Genome of the Predominant Equine Lactobacillus Species, Lactobacillus equi, Is Reflective of Its Lifestyle Adaptations to an Herbivorous Host.</title>
        <authorList>
            <person name="O'Donnell M.M."/>
            <person name="Harris H.M."/>
            <person name="O'Toole P.W."/>
            <person name="Ross R.P."/>
        </authorList>
    </citation>
    <scope>NUCLEOTIDE SEQUENCE [LARGE SCALE GENOMIC DNA]</scope>
    <source>
        <strain evidence="12 13">DPC 6820</strain>
    </source>
</reference>
<evidence type="ECO:0000256" key="3">
    <source>
        <dbReference type="ARBA" id="ARBA00022723"/>
    </source>
</evidence>
<gene>
    <name evidence="12" type="ORF">LEQ_1286</name>
</gene>
<feature type="binding site" evidence="10">
    <location>
        <position position="74"/>
    </location>
    <ligand>
        <name>Mg(2+)</name>
        <dbReference type="ChEBI" id="CHEBI:18420"/>
    </ligand>
</feature>
<evidence type="ECO:0000256" key="11">
    <source>
        <dbReference type="RuleBase" id="RU003781"/>
    </source>
</evidence>
<comment type="catalytic activity">
    <reaction evidence="9 10">
        <text>XTP + H2O = XMP + diphosphate + H(+)</text>
        <dbReference type="Rhea" id="RHEA:28610"/>
        <dbReference type="ChEBI" id="CHEBI:15377"/>
        <dbReference type="ChEBI" id="CHEBI:15378"/>
        <dbReference type="ChEBI" id="CHEBI:33019"/>
        <dbReference type="ChEBI" id="CHEBI:57464"/>
        <dbReference type="ChEBI" id="CHEBI:61314"/>
        <dbReference type="EC" id="3.6.1.66"/>
    </reaction>
</comment>
<dbReference type="EMBL" id="AWWH01000013">
    <property type="protein sequence ID" value="ETA75042.1"/>
    <property type="molecule type" value="Genomic_DNA"/>
</dbReference>
<dbReference type="GO" id="GO:0005829">
    <property type="term" value="C:cytosol"/>
    <property type="evidence" value="ECO:0007669"/>
    <property type="project" value="TreeGrafter"/>
</dbReference>
<dbReference type="GO" id="GO:0036222">
    <property type="term" value="F:XTP diphosphatase activity"/>
    <property type="evidence" value="ECO:0007669"/>
    <property type="project" value="UniProtKB-UniRule"/>
</dbReference>
<dbReference type="GO" id="GO:0017111">
    <property type="term" value="F:ribonucleoside triphosphate phosphatase activity"/>
    <property type="evidence" value="ECO:0007669"/>
    <property type="project" value="InterPro"/>
</dbReference>
<evidence type="ECO:0000256" key="10">
    <source>
        <dbReference type="HAMAP-Rule" id="MF_01405"/>
    </source>
</evidence>
<feature type="binding site" evidence="10">
    <location>
        <begin position="156"/>
        <end position="159"/>
    </location>
    <ligand>
        <name>substrate</name>
    </ligand>
</feature>
<keyword evidence="4 10" id="KW-0547">Nucleotide-binding</keyword>
<evidence type="ECO:0000313" key="13">
    <source>
        <dbReference type="Proteomes" id="UP000018559"/>
    </source>
</evidence>
<keyword evidence="3 10" id="KW-0479">Metal-binding</keyword>
<comment type="cofactor">
    <cofactor evidence="10">
        <name>Mg(2+)</name>
        <dbReference type="ChEBI" id="CHEBI:18420"/>
    </cofactor>
    <text evidence="10">Binds 1 Mg(2+) ion per subunit.</text>
</comment>
<dbReference type="InterPro" id="IPR020922">
    <property type="entry name" value="dITP/XTP_pyrophosphatase"/>
</dbReference>
<dbReference type="AlphaFoldDB" id="V7HYS8"/>
<dbReference type="HAMAP" id="MF_01405">
    <property type="entry name" value="Non_canon_purine_NTPase"/>
    <property type="match status" value="1"/>
</dbReference>
<evidence type="ECO:0000256" key="9">
    <source>
        <dbReference type="ARBA" id="ARBA00052017"/>
    </source>
</evidence>
<accession>V7HYS8</accession>
<dbReference type="SUPFAM" id="SSF52972">
    <property type="entry name" value="ITPase-like"/>
    <property type="match status" value="1"/>
</dbReference>
<dbReference type="InterPro" id="IPR029001">
    <property type="entry name" value="ITPase-like_fam"/>
</dbReference>
<evidence type="ECO:0000256" key="4">
    <source>
        <dbReference type="ARBA" id="ARBA00022741"/>
    </source>
</evidence>
<comment type="caution">
    <text evidence="12">The sequence shown here is derived from an EMBL/GenBank/DDBJ whole genome shotgun (WGS) entry which is preliminary data.</text>
</comment>
<dbReference type="Pfam" id="PF01725">
    <property type="entry name" value="Ham1p_like"/>
    <property type="match status" value="1"/>
</dbReference>
<evidence type="ECO:0000313" key="12">
    <source>
        <dbReference type="EMBL" id="ETA75042.1"/>
    </source>
</evidence>
<keyword evidence="6 10" id="KW-0460">Magnesium</keyword>
<dbReference type="InterPro" id="IPR002637">
    <property type="entry name" value="RdgB/HAM1"/>
</dbReference>
<evidence type="ECO:0000256" key="5">
    <source>
        <dbReference type="ARBA" id="ARBA00022801"/>
    </source>
</evidence>
<dbReference type="Proteomes" id="UP000018559">
    <property type="component" value="Unassembled WGS sequence"/>
</dbReference>
<evidence type="ECO:0000256" key="8">
    <source>
        <dbReference type="ARBA" id="ARBA00051875"/>
    </source>
</evidence>
<keyword evidence="5 10" id="KW-0378">Hydrolase</keyword>
<evidence type="ECO:0000256" key="7">
    <source>
        <dbReference type="ARBA" id="ARBA00023080"/>
    </source>
</evidence>
<dbReference type="GO" id="GO:0035870">
    <property type="term" value="F:dITP diphosphatase activity"/>
    <property type="evidence" value="ECO:0007669"/>
    <property type="project" value="UniProtKB-UniRule"/>
</dbReference>
<name>V7HYS8_9LACO</name>
<evidence type="ECO:0000256" key="6">
    <source>
        <dbReference type="ARBA" id="ARBA00022842"/>
    </source>
</evidence>
<feature type="binding site" evidence="10">
    <location>
        <begin position="184"/>
        <end position="185"/>
    </location>
    <ligand>
        <name>substrate</name>
    </ligand>
</feature>
<dbReference type="CDD" id="cd00515">
    <property type="entry name" value="HAM1"/>
    <property type="match status" value="1"/>
</dbReference>
<evidence type="ECO:0000256" key="2">
    <source>
        <dbReference type="ARBA" id="ARBA00011738"/>
    </source>
</evidence>
<feature type="binding site" evidence="10">
    <location>
        <position position="75"/>
    </location>
    <ligand>
        <name>substrate</name>
    </ligand>
</feature>
<proteinExistence type="inferred from homology"/>
<dbReference type="GO" id="GO:0009117">
    <property type="term" value="P:nucleotide metabolic process"/>
    <property type="evidence" value="ECO:0007669"/>
    <property type="project" value="UniProtKB-KW"/>
</dbReference>
<comment type="catalytic activity">
    <reaction evidence="10">
        <text>ITP + H2O = IMP + diphosphate + H(+)</text>
        <dbReference type="Rhea" id="RHEA:29399"/>
        <dbReference type="ChEBI" id="CHEBI:15377"/>
        <dbReference type="ChEBI" id="CHEBI:15378"/>
        <dbReference type="ChEBI" id="CHEBI:33019"/>
        <dbReference type="ChEBI" id="CHEBI:58053"/>
        <dbReference type="ChEBI" id="CHEBI:61402"/>
        <dbReference type="EC" id="3.6.1.66"/>
    </reaction>
</comment>
<feature type="binding site" evidence="10">
    <location>
        <begin position="12"/>
        <end position="17"/>
    </location>
    <ligand>
        <name>substrate</name>
    </ligand>
</feature>
<dbReference type="EC" id="3.6.1.66" evidence="10"/>
<sequence length="201" mass="22170">MGDRMKEIVIATKNQGKAREYAAMFAPLGIKVKTLADVKDAPEIVEDGQTFTENALKKAQTLSDFLQMPVLADDSGLVVDALNGEPGIYSARYAGDHDDDKNNEKLLANLAEVADDKRTAHFHCSVVVTSPIKDPLVVEGDAYGKILHAKRGKAGFGYDPLFFYPELGKTFAELSQDEKNEVSHRGIALRKLMTQLADWWD</sequence>
<dbReference type="GO" id="GO:0009146">
    <property type="term" value="P:purine nucleoside triphosphate catabolic process"/>
    <property type="evidence" value="ECO:0007669"/>
    <property type="project" value="UniProtKB-UniRule"/>
</dbReference>
<organism evidence="12 13">
    <name type="scientific">Ligilactobacillus equi DPC 6820</name>
    <dbReference type="NCBI Taxonomy" id="1392007"/>
    <lineage>
        <taxon>Bacteria</taxon>
        <taxon>Bacillati</taxon>
        <taxon>Bacillota</taxon>
        <taxon>Bacilli</taxon>
        <taxon>Lactobacillales</taxon>
        <taxon>Lactobacillaceae</taxon>
        <taxon>Ligilactobacillus</taxon>
    </lineage>
</organism>
<comment type="caution">
    <text evidence="10">Lacks conserved residue(s) required for the propagation of feature annotation.</text>
</comment>
<dbReference type="GO" id="GO:0046872">
    <property type="term" value="F:metal ion binding"/>
    <property type="evidence" value="ECO:0007669"/>
    <property type="project" value="UniProtKB-KW"/>
</dbReference>
<comment type="subunit">
    <text evidence="2 10">Homodimer.</text>
</comment>
<comment type="catalytic activity">
    <reaction evidence="8 10">
        <text>dITP + H2O = dIMP + diphosphate + H(+)</text>
        <dbReference type="Rhea" id="RHEA:28342"/>
        <dbReference type="ChEBI" id="CHEBI:15377"/>
        <dbReference type="ChEBI" id="CHEBI:15378"/>
        <dbReference type="ChEBI" id="CHEBI:33019"/>
        <dbReference type="ChEBI" id="CHEBI:61194"/>
        <dbReference type="ChEBI" id="CHEBI:61382"/>
        <dbReference type="EC" id="3.6.1.66"/>
    </reaction>
</comment>
<keyword evidence="7 10" id="KW-0546">Nucleotide metabolism</keyword>
<keyword evidence="13" id="KW-1185">Reference proteome</keyword>
<dbReference type="FunFam" id="3.90.950.10:FF:000001">
    <property type="entry name" value="dITP/XTP pyrophosphatase"/>
    <property type="match status" value="1"/>
</dbReference>
<dbReference type="PATRIC" id="fig|1392007.3.peg.129"/>
<dbReference type="NCBIfam" id="TIGR00042">
    <property type="entry name" value="RdgB/HAM1 family non-canonical purine NTP pyrophosphatase"/>
    <property type="match status" value="1"/>
</dbReference>
<feature type="binding site" evidence="10">
    <location>
        <position position="179"/>
    </location>
    <ligand>
        <name>substrate</name>
    </ligand>
</feature>
<dbReference type="GO" id="GO:0036220">
    <property type="term" value="F:ITP diphosphatase activity"/>
    <property type="evidence" value="ECO:0007669"/>
    <property type="project" value="UniProtKB-UniRule"/>
</dbReference>